<keyword evidence="3" id="KW-1185">Reference proteome</keyword>
<gene>
    <name evidence="2" type="ORF">GGR32_000214</name>
</gene>
<dbReference type="Proteomes" id="UP000553034">
    <property type="component" value="Unassembled WGS sequence"/>
</dbReference>
<reference evidence="2 3" key="1">
    <citation type="submission" date="2020-08" db="EMBL/GenBank/DDBJ databases">
        <title>Genomic Encyclopedia of Type Strains, Phase IV (KMG-IV): sequencing the most valuable type-strain genomes for metagenomic binning, comparative biology and taxonomic classification.</title>
        <authorList>
            <person name="Goeker M."/>
        </authorList>
    </citation>
    <scope>NUCLEOTIDE SEQUENCE [LARGE SCALE GENOMIC DNA]</scope>
    <source>
        <strain evidence="2 3">DSM 29568</strain>
    </source>
</reference>
<name>A0A840EFG2_9FLAO</name>
<evidence type="ECO:0000313" key="3">
    <source>
        <dbReference type="Proteomes" id="UP000553034"/>
    </source>
</evidence>
<keyword evidence="1" id="KW-0732">Signal</keyword>
<protein>
    <submittedName>
        <fullName evidence="2">Uncharacterized protein</fullName>
    </submittedName>
</protein>
<feature type="signal peptide" evidence="1">
    <location>
        <begin position="1"/>
        <end position="18"/>
    </location>
</feature>
<evidence type="ECO:0000256" key="1">
    <source>
        <dbReference type="SAM" id="SignalP"/>
    </source>
</evidence>
<sequence length="248" mass="29010">MKNLLALLIICFSITLSAQEKNTVITESEYILLKQNNKTKKYKLHIKQTGKKYKNLKFTKQINAYYQVLTKKNQLFYINNKGTIKNNVEDIFYVCGTVPEYVLSIKETQNHFEIYRDEIFFDSKNKFPPEKINTISKEIADKVLFINGKNDFNYSGNFSVGITSANPEMLILIKNGKYTTANNPNIYYDELNFSNFYNYIKTKRNNCYGILEVSPPKYKKIEDFTYYLAKAETIEGKTVYIDIDGNEY</sequence>
<dbReference type="AlphaFoldDB" id="A0A840EFG2"/>
<comment type="caution">
    <text evidence="2">The sequence shown here is derived from an EMBL/GenBank/DDBJ whole genome shotgun (WGS) entry which is preliminary data.</text>
</comment>
<feature type="chain" id="PRO_5032754158" evidence="1">
    <location>
        <begin position="19"/>
        <end position="248"/>
    </location>
</feature>
<dbReference type="EMBL" id="JACIFO010000001">
    <property type="protein sequence ID" value="MBB4117942.1"/>
    <property type="molecule type" value="Genomic_DNA"/>
</dbReference>
<proteinExistence type="predicted"/>
<dbReference type="RefSeq" id="WP_183475590.1">
    <property type="nucleotide sequence ID" value="NZ_JACIFO010000001.1"/>
</dbReference>
<accession>A0A840EFG2</accession>
<evidence type="ECO:0000313" key="2">
    <source>
        <dbReference type="EMBL" id="MBB4117942.1"/>
    </source>
</evidence>
<organism evidence="2 3">
    <name type="scientific">Mesonia hippocampi</name>
    <dbReference type="NCBI Taxonomy" id="1628250"/>
    <lineage>
        <taxon>Bacteria</taxon>
        <taxon>Pseudomonadati</taxon>
        <taxon>Bacteroidota</taxon>
        <taxon>Flavobacteriia</taxon>
        <taxon>Flavobacteriales</taxon>
        <taxon>Flavobacteriaceae</taxon>
        <taxon>Mesonia</taxon>
    </lineage>
</organism>